<accession>A0A6P4AZ34</accession>
<dbReference type="AlphaFoldDB" id="A0A6P4AZ34"/>
<organism evidence="1 2">
    <name type="scientific">Ziziphus jujuba</name>
    <name type="common">Chinese jujube</name>
    <name type="synonym">Ziziphus sativa</name>
    <dbReference type="NCBI Taxonomy" id="326968"/>
    <lineage>
        <taxon>Eukaryota</taxon>
        <taxon>Viridiplantae</taxon>
        <taxon>Streptophyta</taxon>
        <taxon>Embryophyta</taxon>
        <taxon>Tracheophyta</taxon>
        <taxon>Spermatophyta</taxon>
        <taxon>Magnoliopsida</taxon>
        <taxon>eudicotyledons</taxon>
        <taxon>Gunneridae</taxon>
        <taxon>Pentapetalae</taxon>
        <taxon>rosids</taxon>
        <taxon>fabids</taxon>
        <taxon>Rosales</taxon>
        <taxon>Rhamnaceae</taxon>
        <taxon>Paliureae</taxon>
        <taxon>Ziziphus</taxon>
    </lineage>
</organism>
<name>A0A6P4AZ34_ZIZJJ</name>
<dbReference type="KEGG" id="zju:107434401"/>
<reference evidence="2" key="1">
    <citation type="submission" date="2025-08" db="UniProtKB">
        <authorList>
            <consortium name="RefSeq"/>
        </authorList>
    </citation>
    <scope>IDENTIFICATION</scope>
    <source>
        <tissue evidence="2">Seedling</tissue>
    </source>
</reference>
<dbReference type="Proteomes" id="UP001652623">
    <property type="component" value="Chromosome 11"/>
</dbReference>
<evidence type="ECO:0000313" key="1">
    <source>
        <dbReference type="Proteomes" id="UP001652623"/>
    </source>
</evidence>
<sequence length="156" mass="18292">MAEPPDENDNENGWRQLVLNNRYGLRYNPTPEILVTQILRRRVQGHLHRIPSNVLCYFRECSKFDFFQLPEYYRRRASLYFCRRMAPAAEAAGGVEVTPAGWTRSEGPIAFNINDGEGRYATYQKMNSRVIVTEYRLLPQEPNNEIALYRIVAREF</sequence>
<gene>
    <name evidence="2" type="primary">LOC107434401</name>
</gene>
<dbReference type="GeneID" id="107434401"/>
<keyword evidence="1" id="KW-1185">Reference proteome</keyword>
<protein>
    <submittedName>
        <fullName evidence="2">Uncharacterized protein LOC107434401</fullName>
    </submittedName>
</protein>
<evidence type="ECO:0000313" key="2">
    <source>
        <dbReference type="RefSeq" id="XP_015901354.1"/>
    </source>
</evidence>
<proteinExistence type="predicted"/>
<dbReference type="RefSeq" id="XP_015901354.1">
    <property type="nucleotide sequence ID" value="XM_016045868.4"/>
</dbReference>